<feature type="region of interest" description="SAW" evidence="12">
    <location>
        <begin position="767"/>
        <end position="842"/>
    </location>
</feature>
<comment type="pathway">
    <text evidence="1">Pyrimidine metabolism; dTTP biosynthesis.</text>
</comment>
<dbReference type="Gene3D" id="3.40.50.300">
    <property type="entry name" value="P-loop containing nucleotide triphosphate hydrolases"/>
    <property type="match status" value="1"/>
</dbReference>
<keyword evidence="8" id="KW-0418">Kinase</keyword>
<name>A0A7G2FHH3_ARATH</name>
<evidence type="ECO:0000256" key="2">
    <source>
        <dbReference type="ARBA" id="ARBA00009776"/>
    </source>
</evidence>
<evidence type="ECO:0000256" key="8">
    <source>
        <dbReference type="ARBA" id="ARBA00022777"/>
    </source>
</evidence>
<proteinExistence type="inferred from homology"/>
<dbReference type="FunFam" id="3.40.50.300:FF:000679">
    <property type="entry name" value="Thymidylate kinase"/>
    <property type="match status" value="1"/>
</dbReference>
<dbReference type="GO" id="GO:0005524">
    <property type="term" value="F:ATP binding"/>
    <property type="evidence" value="ECO:0007669"/>
    <property type="project" value="UniProtKB-KW"/>
</dbReference>
<keyword evidence="9" id="KW-0067">ATP-binding</keyword>
<sequence length="854" mass="97274">MKRICSVSSVQLFSRSFRALASPRSLNYPLQCIKRSSVRMESSNFSSGVRTESSVKPRGALIVLEGLDRSGKSTQCAKLLSFLNGLGHPTELWRFPDRETSVGQMISAYLSNKSQLDDHTIHLLFSANRWEKRSLMEEKLKTGTTLIVDRYSYSGVAFSSAKGLDIEWCKAPEIGLLAPDSVLYLDISPERAAERGGYGDERYERVEFQKKVADFYQTLGDSSWKIINASDAMEEVEKKIQQVVLDQVKEFSVDGFRFENGSGSCCKPRNNLESGNNLFPDFHESQNQSSPNDSPPTVCLDNSPVLKYINDMLMDEEDFVGISRDDLALQAAERSFYEIIQQQSPESDQNTSSSSDQNSGDQDFCFPSTTTDSSALVSSGESQRKYRHRNDEEDDLENNRRNKQPAIFVSEMEELAVKLEHVLLVCKTNQEEEEERTVITKQSTPNRAGRAKGSSNKSKTHKTNTVDLRSLLTQCAQAVASFDQRRATDKLKEIRAHSSSNGDGTQRLAFYFAEALEARITGNISPPVSNPFPSSTTSMVDILKAYKLFVHTCPIYVTDYFAANKSIYELAMKATKLHIVDFGVLYGFQWPCLLRALSKRPGGPPMLRVTGIELPQAGFRPSDRVEETGRRLKRFCDQFNVPFEFNFIAKKWETITLDELMINPGETTVVNCIHRLQYTPDETVSLDSPRDTVLKLFRDINPDLFVFAEINGMYNSPFFMTRFREALFHYSSLFDMFDTTIHAEDEYKNRSLLERELLVRDAMSVISCEGAERFARPETYKQWRVRILRAGFKPATISKQIMKEAKEIVRKRYHRDFVIDSDNNWMLQGWKGRVIYAFSCWKPAEKFTNNNLNI</sequence>
<keyword evidence="11" id="KW-0804">Transcription</keyword>
<evidence type="ECO:0000256" key="3">
    <source>
        <dbReference type="ARBA" id="ARBA00012980"/>
    </source>
</evidence>
<dbReference type="PROSITE" id="PS50985">
    <property type="entry name" value="GRAS"/>
    <property type="match status" value="1"/>
</dbReference>
<dbReference type="PROSITE" id="PS01331">
    <property type="entry name" value="THYMIDYLATE_KINASE"/>
    <property type="match status" value="1"/>
</dbReference>
<evidence type="ECO:0000256" key="4">
    <source>
        <dbReference type="ARBA" id="ARBA00017144"/>
    </source>
</evidence>
<comment type="similarity">
    <text evidence="2">Belongs to the thymidylate kinase family.</text>
</comment>
<evidence type="ECO:0000256" key="1">
    <source>
        <dbReference type="ARBA" id="ARBA00004992"/>
    </source>
</evidence>
<dbReference type="EC" id="2.7.4.9" evidence="3"/>
<dbReference type="SUPFAM" id="SSF52540">
    <property type="entry name" value="P-loop containing nucleoside triphosphate hydrolases"/>
    <property type="match status" value="1"/>
</dbReference>
<accession>A0A7G2FHH3</accession>
<dbReference type="AlphaFoldDB" id="A0A7G2FHH3"/>
<feature type="domain" description="Thymidylate kinase-like" evidence="14">
    <location>
        <begin position="64"/>
        <end position="240"/>
    </location>
</feature>
<feature type="region of interest" description="VHIID" evidence="12">
    <location>
        <begin position="546"/>
        <end position="611"/>
    </location>
</feature>
<evidence type="ECO:0000256" key="5">
    <source>
        <dbReference type="ARBA" id="ARBA00022679"/>
    </source>
</evidence>
<dbReference type="InterPro" id="IPR005202">
    <property type="entry name" value="TF_GRAS"/>
</dbReference>
<feature type="region of interest" description="Disordered" evidence="13">
    <location>
        <begin position="430"/>
        <end position="464"/>
    </location>
</feature>
<reference evidence="15 16" key="1">
    <citation type="submission" date="2020-09" db="EMBL/GenBank/DDBJ databases">
        <authorList>
            <person name="Ashkenazy H."/>
        </authorList>
    </citation>
    <scope>NUCLEOTIDE SEQUENCE [LARGE SCALE GENOMIC DNA]</scope>
    <source>
        <strain evidence="16">cv. Cdm-0</strain>
    </source>
</reference>
<dbReference type="GO" id="GO:0006233">
    <property type="term" value="P:dTDP biosynthetic process"/>
    <property type="evidence" value="ECO:0007669"/>
    <property type="project" value="InterPro"/>
</dbReference>
<dbReference type="InterPro" id="IPR039430">
    <property type="entry name" value="Thymidylate_kin-like_dom"/>
</dbReference>
<dbReference type="PANTHER" id="PTHR31636">
    <property type="entry name" value="OSJNBA0084A10.13 PROTEIN-RELATED"/>
    <property type="match status" value="1"/>
</dbReference>
<keyword evidence="6" id="KW-0545">Nucleotide biosynthesis</keyword>
<gene>
    <name evidence="15" type="ORF">AT9943_LOCUS22599</name>
</gene>
<evidence type="ECO:0000256" key="10">
    <source>
        <dbReference type="ARBA" id="ARBA00023015"/>
    </source>
</evidence>
<evidence type="ECO:0000256" key="9">
    <source>
        <dbReference type="ARBA" id="ARBA00022840"/>
    </source>
</evidence>
<dbReference type="InterPro" id="IPR018094">
    <property type="entry name" value="Thymidylate_kinase"/>
</dbReference>
<dbReference type="CDD" id="cd01672">
    <property type="entry name" value="TMPK"/>
    <property type="match status" value="1"/>
</dbReference>
<feature type="short sequence motif" description="VHIID" evidence="12">
    <location>
        <begin position="577"/>
        <end position="581"/>
    </location>
</feature>
<feature type="region of interest" description="Leucine repeat II (LRII)" evidence="12">
    <location>
        <begin position="627"/>
        <end position="659"/>
    </location>
</feature>
<organism evidence="15 16">
    <name type="scientific">Arabidopsis thaliana</name>
    <name type="common">Mouse-ear cress</name>
    <dbReference type="NCBI Taxonomy" id="3702"/>
    <lineage>
        <taxon>Eukaryota</taxon>
        <taxon>Viridiplantae</taxon>
        <taxon>Streptophyta</taxon>
        <taxon>Embryophyta</taxon>
        <taxon>Tracheophyta</taxon>
        <taxon>Spermatophyta</taxon>
        <taxon>Magnoliopsida</taxon>
        <taxon>eudicotyledons</taxon>
        <taxon>Gunneridae</taxon>
        <taxon>Pentapetalae</taxon>
        <taxon>rosids</taxon>
        <taxon>malvids</taxon>
        <taxon>Brassicales</taxon>
        <taxon>Brassicaceae</taxon>
        <taxon>Camelineae</taxon>
        <taxon>Arabidopsis</taxon>
    </lineage>
</organism>
<evidence type="ECO:0000256" key="12">
    <source>
        <dbReference type="PROSITE-ProRule" id="PRU01191"/>
    </source>
</evidence>
<dbReference type="HAMAP" id="MF_00165">
    <property type="entry name" value="Thymidylate_kinase"/>
    <property type="match status" value="1"/>
</dbReference>
<dbReference type="GO" id="GO:0004798">
    <property type="term" value="F:dTMP kinase activity"/>
    <property type="evidence" value="ECO:0007669"/>
    <property type="project" value="UniProtKB-EC"/>
</dbReference>
<evidence type="ECO:0000256" key="11">
    <source>
        <dbReference type="ARBA" id="ARBA00023163"/>
    </source>
</evidence>
<keyword evidence="5" id="KW-0808">Transferase</keyword>
<evidence type="ECO:0000256" key="7">
    <source>
        <dbReference type="ARBA" id="ARBA00022741"/>
    </source>
</evidence>
<comment type="similarity">
    <text evidence="12">Belongs to the GRAS family.</text>
</comment>
<dbReference type="Pfam" id="PF03514">
    <property type="entry name" value="GRAS"/>
    <property type="match status" value="1"/>
</dbReference>
<feature type="region of interest" description="Disordered" evidence="13">
    <location>
        <begin position="342"/>
        <end position="403"/>
    </location>
</feature>
<feature type="compositionally biased region" description="Low complexity" evidence="13">
    <location>
        <begin position="343"/>
        <end position="363"/>
    </location>
</feature>
<evidence type="ECO:0000256" key="6">
    <source>
        <dbReference type="ARBA" id="ARBA00022727"/>
    </source>
</evidence>
<dbReference type="EMBL" id="LR881470">
    <property type="protein sequence ID" value="CAD5335338.1"/>
    <property type="molecule type" value="Genomic_DNA"/>
</dbReference>
<dbReference type="Proteomes" id="UP000516314">
    <property type="component" value="Chromosome 5"/>
</dbReference>
<dbReference type="Pfam" id="PF02223">
    <property type="entry name" value="Thymidylate_kin"/>
    <property type="match status" value="1"/>
</dbReference>
<feature type="compositionally biased region" description="Polar residues" evidence="13">
    <location>
        <begin position="453"/>
        <end position="464"/>
    </location>
</feature>
<evidence type="ECO:0000256" key="13">
    <source>
        <dbReference type="SAM" id="MobiDB-lite"/>
    </source>
</evidence>
<protein>
    <recommendedName>
        <fullName evidence="4">Thymidylate kinase</fullName>
        <ecNumber evidence="3">2.7.4.9</ecNumber>
    </recommendedName>
</protein>
<feature type="compositionally biased region" description="Low complexity" evidence="13">
    <location>
        <begin position="285"/>
        <end position="296"/>
    </location>
</feature>
<evidence type="ECO:0000259" key="14">
    <source>
        <dbReference type="Pfam" id="PF02223"/>
    </source>
</evidence>
<feature type="region of interest" description="Disordered" evidence="13">
    <location>
        <begin position="276"/>
        <end position="299"/>
    </location>
</feature>
<comment type="caution">
    <text evidence="12">Lacks conserved residue(s) required for the propagation of feature annotation.</text>
</comment>
<keyword evidence="7" id="KW-0547">Nucleotide-binding</keyword>
<keyword evidence="10" id="KW-0805">Transcription regulation</keyword>
<evidence type="ECO:0000313" key="15">
    <source>
        <dbReference type="EMBL" id="CAD5335338.1"/>
    </source>
</evidence>
<dbReference type="NCBIfam" id="TIGR00041">
    <property type="entry name" value="DTMP_kinase"/>
    <property type="match status" value="1"/>
</dbReference>
<feature type="compositionally biased region" description="Polar residues" evidence="13">
    <location>
        <begin position="367"/>
        <end position="381"/>
    </location>
</feature>
<dbReference type="InterPro" id="IPR027417">
    <property type="entry name" value="P-loop_NTPase"/>
</dbReference>
<dbReference type="InterPro" id="IPR018095">
    <property type="entry name" value="Thymidylate_kin_CS"/>
</dbReference>
<evidence type="ECO:0000313" key="16">
    <source>
        <dbReference type="Proteomes" id="UP000516314"/>
    </source>
</evidence>